<reference evidence="7 8" key="1">
    <citation type="submission" date="2017-07" db="EMBL/GenBank/DDBJ databases">
        <title>Leptospira spp. isolated from tropical soils.</title>
        <authorList>
            <person name="Thibeaux R."/>
            <person name="Iraola G."/>
            <person name="Ferres I."/>
            <person name="Bierque E."/>
            <person name="Girault D."/>
            <person name="Soupe-Gilbert M.-E."/>
            <person name="Picardeau M."/>
            <person name="Goarant C."/>
        </authorList>
    </citation>
    <scope>NUCLEOTIDE SEQUENCE [LARGE SCALE GENOMIC DNA]</scope>
    <source>
        <strain evidence="6 8">FH1-B-B1</strain>
        <strain evidence="5 7">FH1-B-C1</strain>
    </source>
</reference>
<feature type="active site" description="Nucleophile" evidence="1">
    <location>
        <position position="312"/>
    </location>
</feature>
<feature type="binding site" evidence="2">
    <location>
        <position position="262"/>
    </location>
    <ligand>
        <name>Zn(2+)</name>
        <dbReference type="ChEBI" id="CHEBI:29105"/>
    </ligand>
</feature>
<dbReference type="GO" id="GO:0042759">
    <property type="term" value="P:long-chain fatty acid biosynthetic process"/>
    <property type="evidence" value="ECO:0007669"/>
    <property type="project" value="TreeGrafter"/>
</dbReference>
<organism evidence="6 8">
    <name type="scientific">Leptospira perolatii</name>
    <dbReference type="NCBI Taxonomy" id="2023191"/>
    <lineage>
        <taxon>Bacteria</taxon>
        <taxon>Pseudomonadati</taxon>
        <taxon>Spirochaetota</taxon>
        <taxon>Spirochaetia</taxon>
        <taxon>Leptospirales</taxon>
        <taxon>Leptospiraceae</taxon>
        <taxon>Leptospira</taxon>
    </lineage>
</organism>
<feature type="binding site" evidence="2">
    <location>
        <position position="494"/>
    </location>
    <ligand>
        <name>Zn(2+)</name>
        <dbReference type="ChEBI" id="CHEBI:29105"/>
    </ligand>
</feature>
<accession>A0A2M9ZKX5</accession>
<sequence>MNIVNRNVKGISKFVKSLSITAVGVFLILSCSAGIQYKISYKKPVIPSKTKGLMAGSAKVDLTPPPGLPLAGYSMLAETEKGFRTRIYARIFYVRKDDKPPVVLIQGDLLSGSLLIHHLLAEKLASTTDVSFGGIVFSGNHTHSAPANFYENNFYNEFASNKPGFDKAWTEFIVNRLTAGVEEAYKSAKLAKIATGKTQLWGVTRNRSMDAYRANKNSGVDEIKPELQYQAINPEMVMVRIDALDKDGRFKPLGAFTTFSIHGTTIPDSTESVNADVFAYPERILEKRIRSEFKSSWNPIHAVSNATHGDNSPDYRESMQGFIESRRLGEEIGKKAVALFDSLQTSLSFDTVISFNTREVDVYENPKFGEAELCDRPYVGTALTGGAEDGQTPVLNWLPLWGEGWPRWFLTGGCQGHKRIVGFKYLQPIVLRKAKFPHKLLLQSVRIGDTILLPVPFEVTRESGRRFVEAAIQSAEQTIKNASVISCANGYFGYVTTPEEYTRQHYEGGHTLYGPSTQPFLQAHLADLTKNLPSVGGKEEFPNSWEFELDGSSYFPTKSDTIVGQREVLDQPELMMAEENLEKHWVFRYKDVGPSKIDLHEPLVSLEAKDEGGDWKTLLKEGEPVDDNGVDLEIHFDGNKGDGMAAYIIRWFNPEHYGKRKYRFVIQPRAGLAKFFSPEF</sequence>
<dbReference type="AlphaFoldDB" id="A0A2M9ZKX5"/>
<evidence type="ECO:0000313" key="5">
    <source>
        <dbReference type="EMBL" id="PJZ69866.1"/>
    </source>
</evidence>
<dbReference type="GO" id="GO:0046512">
    <property type="term" value="P:sphingosine biosynthetic process"/>
    <property type="evidence" value="ECO:0007669"/>
    <property type="project" value="TreeGrafter"/>
</dbReference>
<dbReference type="GO" id="GO:0016020">
    <property type="term" value="C:membrane"/>
    <property type="evidence" value="ECO:0007669"/>
    <property type="project" value="GOC"/>
</dbReference>
<evidence type="ECO:0000313" key="8">
    <source>
        <dbReference type="Proteomes" id="UP000231990"/>
    </source>
</evidence>
<evidence type="ECO:0000313" key="6">
    <source>
        <dbReference type="EMBL" id="PJZ72726.1"/>
    </source>
</evidence>
<comment type="catalytic activity">
    <reaction evidence="3">
        <text>an N-acylsphing-4-enine + H2O = sphing-4-enine + a fatty acid</text>
        <dbReference type="Rhea" id="RHEA:20856"/>
        <dbReference type="ChEBI" id="CHEBI:15377"/>
        <dbReference type="ChEBI" id="CHEBI:28868"/>
        <dbReference type="ChEBI" id="CHEBI:52639"/>
        <dbReference type="ChEBI" id="CHEBI:57756"/>
        <dbReference type="EC" id="3.5.1.23"/>
    </reaction>
</comment>
<keyword evidence="3" id="KW-0378">Hydrolase</keyword>
<dbReference type="GO" id="GO:0046514">
    <property type="term" value="P:ceramide catabolic process"/>
    <property type="evidence" value="ECO:0007669"/>
    <property type="project" value="InterPro"/>
</dbReference>
<dbReference type="Pfam" id="PF04734">
    <property type="entry name" value="Ceramidase_alk"/>
    <property type="match status" value="2"/>
</dbReference>
<dbReference type="PROSITE" id="PS51257">
    <property type="entry name" value="PROKAR_LIPOPROTEIN"/>
    <property type="match status" value="1"/>
</dbReference>
<dbReference type="Proteomes" id="UP000231962">
    <property type="component" value="Unassembled WGS sequence"/>
</dbReference>
<comment type="caution">
    <text evidence="6">The sequence shown here is derived from an EMBL/GenBank/DDBJ whole genome shotgun (WGS) entry which is preliminary data.</text>
</comment>
<feature type="domain" description="Neutral/alkaline non-lysosomal ceramidase N-terminal" evidence="4">
    <location>
        <begin position="55"/>
        <end position="315"/>
    </location>
</feature>
<evidence type="ECO:0000256" key="1">
    <source>
        <dbReference type="PIRSR" id="PIRSR606823-1"/>
    </source>
</evidence>
<dbReference type="PANTHER" id="PTHR12670">
    <property type="entry name" value="CERAMIDASE"/>
    <property type="match status" value="1"/>
</dbReference>
<proteinExistence type="inferred from homology"/>
<comment type="similarity">
    <text evidence="3">Belongs to the neutral ceramidase family.</text>
</comment>
<keyword evidence="2" id="KW-0479">Metal-binding</keyword>
<protein>
    <recommendedName>
        <fullName evidence="3">Neutral ceramidase</fullName>
        <ecNumber evidence="3">3.5.1.23</ecNumber>
    </recommendedName>
</protein>
<keyword evidence="3" id="KW-0443">Lipid metabolism</keyword>
<dbReference type="GO" id="GO:0046872">
    <property type="term" value="F:metal ion binding"/>
    <property type="evidence" value="ECO:0007669"/>
    <property type="project" value="UniProtKB-KW"/>
</dbReference>
<feature type="domain" description="Neutral/alkaline non-lysosomal ceramidase N-terminal" evidence="4">
    <location>
        <begin position="377"/>
        <end position="519"/>
    </location>
</feature>
<keyword evidence="3" id="KW-0746">Sphingolipid metabolism</keyword>
<feature type="binding site" evidence="2">
    <location>
        <position position="458"/>
    </location>
    <ligand>
        <name>Zn(2+)</name>
        <dbReference type="ChEBI" id="CHEBI:29105"/>
    </ligand>
</feature>
<comment type="cofactor">
    <cofactor evidence="2">
        <name>Zn(2+)</name>
        <dbReference type="ChEBI" id="CHEBI:29105"/>
    </cofactor>
    <text evidence="2">Binds 1 zinc ion per subunit.</text>
</comment>
<dbReference type="RefSeq" id="WP_100713534.1">
    <property type="nucleotide sequence ID" value="NZ_NPDY01000006.1"/>
</dbReference>
<dbReference type="EMBL" id="NPDY01000006">
    <property type="protein sequence ID" value="PJZ69866.1"/>
    <property type="molecule type" value="Genomic_DNA"/>
</dbReference>
<evidence type="ECO:0000259" key="4">
    <source>
        <dbReference type="Pfam" id="PF04734"/>
    </source>
</evidence>
<name>A0A2M9ZKX5_9LEPT</name>
<dbReference type="EMBL" id="NPDZ01000008">
    <property type="protein sequence ID" value="PJZ72726.1"/>
    <property type="molecule type" value="Genomic_DNA"/>
</dbReference>
<evidence type="ECO:0000256" key="2">
    <source>
        <dbReference type="PIRSR" id="PIRSR606823-2"/>
    </source>
</evidence>
<evidence type="ECO:0000313" key="7">
    <source>
        <dbReference type="Proteomes" id="UP000231962"/>
    </source>
</evidence>
<keyword evidence="2" id="KW-0862">Zinc</keyword>
<feature type="binding site" evidence="2">
    <location>
        <position position="141"/>
    </location>
    <ligand>
        <name>Zn(2+)</name>
        <dbReference type="ChEBI" id="CHEBI:29105"/>
    </ligand>
</feature>
<dbReference type="Proteomes" id="UP000231990">
    <property type="component" value="Unassembled WGS sequence"/>
</dbReference>
<gene>
    <name evidence="5" type="ORF">CH360_08115</name>
    <name evidence="6" type="ORF">CH373_13570</name>
</gene>
<dbReference type="GO" id="GO:0005576">
    <property type="term" value="C:extracellular region"/>
    <property type="evidence" value="ECO:0007669"/>
    <property type="project" value="TreeGrafter"/>
</dbReference>
<dbReference type="GO" id="GO:0017040">
    <property type="term" value="F:N-acylsphingosine amidohydrolase activity"/>
    <property type="evidence" value="ECO:0007669"/>
    <property type="project" value="UniProtKB-UniRule"/>
</dbReference>
<evidence type="ECO:0000256" key="3">
    <source>
        <dbReference type="RuleBase" id="RU366019"/>
    </source>
</evidence>
<dbReference type="OrthoDB" id="337762at2"/>
<dbReference type="PANTHER" id="PTHR12670:SF1">
    <property type="entry name" value="NEUTRAL CERAMIDASE"/>
    <property type="match status" value="1"/>
</dbReference>
<dbReference type="InterPro" id="IPR031329">
    <property type="entry name" value="NEUT/ALK_ceramidase_N"/>
</dbReference>
<keyword evidence="7" id="KW-1185">Reference proteome</keyword>
<dbReference type="EC" id="3.5.1.23" evidence="3"/>
<dbReference type="InterPro" id="IPR006823">
    <property type="entry name" value="Ceramidase_alk"/>
</dbReference>